<protein>
    <submittedName>
        <fullName evidence="2">Uncharacterized protein</fullName>
    </submittedName>
</protein>
<evidence type="ECO:0000313" key="2">
    <source>
        <dbReference type="EMBL" id="QBZ63767.1"/>
    </source>
</evidence>
<dbReference type="Proteomes" id="UP000294847">
    <property type="component" value="Chromosome 6"/>
</dbReference>
<dbReference type="EMBL" id="CP034209">
    <property type="protein sequence ID" value="QBZ63767.1"/>
    <property type="molecule type" value="Genomic_DNA"/>
</dbReference>
<reference evidence="2 3" key="1">
    <citation type="journal article" date="2019" name="Mol. Biol. Evol.">
        <title>Blast fungal genomes show frequent chromosomal changes, gene gains and losses, and effector gene turnover.</title>
        <authorList>
            <person name="Gomez Luciano L.B."/>
            <person name="Jason Tsai I."/>
            <person name="Chuma I."/>
            <person name="Tosa Y."/>
            <person name="Chen Y.H."/>
            <person name="Li J.Y."/>
            <person name="Li M.Y."/>
            <person name="Jade Lu M.Y."/>
            <person name="Nakayashiki H."/>
            <person name="Li W.H."/>
        </authorList>
    </citation>
    <scope>NUCLEOTIDE SEQUENCE [LARGE SCALE GENOMIC DNA]</scope>
    <source>
        <strain evidence="2">MZ5-1-6</strain>
    </source>
</reference>
<accession>A0A4P7NNB3</accession>
<dbReference type="AlphaFoldDB" id="A0A4P7NNB3"/>
<evidence type="ECO:0000256" key="1">
    <source>
        <dbReference type="SAM" id="MobiDB-lite"/>
    </source>
</evidence>
<feature type="compositionally biased region" description="Polar residues" evidence="1">
    <location>
        <begin position="177"/>
        <end position="189"/>
    </location>
</feature>
<sequence>MRLMGLTNRWEGINTSQASWDRIQKRANHNDIYKTVLEGRKTKGLARHTAVAWRERWMVDHLRKHLVGGHLGLLYDVSNRQVAMLGTRQIITFNCRNLSLNSISAQSGQISLPKLGGRYFAAPGFVMLVSKDSTKNQTETGTALPVQHLDTNFEEPKWGNLELPNHHEINPARRTIQHNAPSRSNVTTDLSRETRTSQCLPPHPSTSKSTRPRPAASTQHLQHPILTFENL</sequence>
<proteinExistence type="predicted"/>
<gene>
    <name evidence="2" type="ORF">PoMZ_05456</name>
</gene>
<name>A0A4P7NNB3_PYROR</name>
<evidence type="ECO:0000313" key="3">
    <source>
        <dbReference type="Proteomes" id="UP000294847"/>
    </source>
</evidence>
<feature type="region of interest" description="Disordered" evidence="1">
    <location>
        <begin position="172"/>
        <end position="231"/>
    </location>
</feature>
<organism evidence="2 3">
    <name type="scientific">Pyricularia oryzae</name>
    <name type="common">Rice blast fungus</name>
    <name type="synonym">Magnaporthe oryzae</name>
    <dbReference type="NCBI Taxonomy" id="318829"/>
    <lineage>
        <taxon>Eukaryota</taxon>
        <taxon>Fungi</taxon>
        <taxon>Dikarya</taxon>
        <taxon>Ascomycota</taxon>
        <taxon>Pezizomycotina</taxon>
        <taxon>Sordariomycetes</taxon>
        <taxon>Sordariomycetidae</taxon>
        <taxon>Magnaporthales</taxon>
        <taxon>Pyriculariaceae</taxon>
        <taxon>Pyricularia</taxon>
    </lineage>
</organism>